<gene>
    <name evidence="2" type="ORF">HRbin22_02168</name>
</gene>
<feature type="transmembrane region" description="Helical" evidence="1">
    <location>
        <begin position="9"/>
        <end position="27"/>
    </location>
</feature>
<accession>A0A2H5Y8Y0</accession>
<dbReference type="EMBL" id="BEHY01000080">
    <property type="protein sequence ID" value="GBD09906.1"/>
    <property type="molecule type" value="Genomic_DNA"/>
</dbReference>
<keyword evidence="1" id="KW-0812">Transmembrane</keyword>
<evidence type="ECO:0000256" key="1">
    <source>
        <dbReference type="SAM" id="Phobius"/>
    </source>
</evidence>
<dbReference type="Pfam" id="PF11146">
    <property type="entry name" value="DUF2905"/>
    <property type="match status" value="1"/>
</dbReference>
<proteinExistence type="predicted"/>
<reference evidence="3" key="1">
    <citation type="submission" date="2017-09" db="EMBL/GenBank/DDBJ databases">
        <title>Metaegenomics of thermophilic ammonia-oxidizing enrichment culture.</title>
        <authorList>
            <person name="Kato S."/>
            <person name="Suzuki K."/>
        </authorList>
    </citation>
    <scope>NUCLEOTIDE SEQUENCE [LARGE SCALE GENOMIC DNA]</scope>
</reference>
<evidence type="ECO:0000313" key="3">
    <source>
        <dbReference type="Proteomes" id="UP000236642"/>
    </source>
</evidence>
<feature type="transmembrane region" description="Helical" evidence="1">
    <location>
        <begin position="47"/>
        <end position="71"/>
    </location>
</feature>
<name>A0A2H5Y8Y0_9CHLR</name>
<sequence length="75" mass="8632">MPFQEFGRWFILIGLFFLAFGLIFMLIGRVPGLGRLPGDILIQKGNFVFFFPLATSILLSLVLTLVLNLVFRLWR</sequence>
<dbReference type="PANTHER" id="PTHR36443:SF1">
    <property type="entry name" value="BSR5223 PROTEIN"/>
    <property type="match status" value="1"/>
</dbReference>
<dbReference type="InterPro" id="IPR021320">
    <property type="entry name" value="DUF2905"/>
</dbReference>
<comment type="caution">
    <text evidence="2">The sequence shown here is derived from an EMBL/GenBank/DDBJ whole genome shotgun (WGS) entry which is preliminary data.</text>
</comment>
<keyword evidence="1" id="KW-1133">Transmembrane helix</keyword>
<organism evidence="2 3">
    <name type="scientific">Candidatus Thermoflexus japonica</name>
    <dbReference type="NCBI Taxonomy" id="2035417"/>
    <lineage>
        <taxon>Bacteria</taxon>
        <taxon>Bacillati</taxon>
        <taxon>Chloroflexota</taxon>
        <taxon>Thermoflexia</taxon>
        <taxon>Thermoflexales</taxon>
        <taxon>Thermoflexaceae</taxon>
        <taxon>Thermoflexus</taxon>
    </lineage>
</organism>
<dbReference type="AlphaFoldDB" id="A0A2H5Y8Y0"/>
<evidence type="ECO:0000313" key="2">
    <source>
        <dbReference type="EMBL" id="GBD09906.1"/>
    </source>
</evidence>
<protein>
    <recommendedName>
        <fullName evidence="4">DUF2905 domain-containing protein</fullName>
    </recommendedName>
</protein>
<evidence type="ECO:0008006" key="4">
    <source>
        <dbReference type="Google" id="ProtNLM"/>
    </source>
</evidence>
<keyword evidence="1" id="KW-0472">Membrane</keyword>
<dbReference type="Proteomes" id="UP000236642">
    <property type="component" value="Unassembled WGS sequence"/>
</dbReference>
<dbReference type="PANTHER" id="PTHR36443">
    <property type="entry name" value="BSR5223 PROTEIN"/>
    <property type="match status" value="1"/>
</dbReference>